<sequence length="162" mass="17598">MHPDRYIGQRQARAQALARFFRDDTSDTPVLYTDVARYPQRRAVCLVVLDSTDTLRASAALNTVDSGPAEVAAIALAIVRASTIPAPDGPITVVTDSQTACRTLAQGMVTPYTHRILTSLQTTALHRVRQRPVCHTTTTAFNTEPAAEITQTALNNARLVRA</sequence>
<keyword evidence="2" id="KW-1185">Reference proteome</keyword>
<proteinExistence type="predicted"/>
<dbReference type="Proteomes" id="UP000821865">
    <property type="component" value="Chromosome 6"/>
</dbReference>
<gene>
    <name evidence="1" type="ORF">HPB49_001235</name>
</gene>
<dbReference type="EMBL" id="CM023475">
    <property type="protein sequence ID" value="KAH7944844.1"/>
    <property type="molecule type" value="Genomic_DNA"/>
</dbReference>
<evidence type="ECO:0000313" key="1">
    <source>
        <dbReference type="EMBL" id="KAH7944844.1"/>
    </source>
</evidence>
<name>A0ACB8CJ36_DERSI</name>
<accession>A0ACB8CJ36</accession>
<comment type="caution">
    <text evidence="1">The sequence shown here is derived from an EMBL/GenBank/DDBJ whole genome shotgun (WGS) entry which is preliminary data.</text>
</comment>
<evidence type="ECO:0000313" key="2">
    <source>
        <dbReference type="Proteomes" id="UP000821865"/>
    </source>
</evidence>
<protein>
    <submittedName>
        <fullName evidence="1">Uncharacterized protein</fullName>
    </submittedName>
</protein>
<reference evidence="1" key="1">
    <citation type="submission" date="2020-05" db="EMBL/GenBank/DDBJ databases">
        <title>Large-scale comparative analyses of tick genomes elucidate their genetic diversity and vector capacities.</title>
        <authorList>
            <person name="Jia N."/>
            <person name="Wang J."/>
            <person name="Shi W."/>
            <person name="Du L."/>
            <person name="Sun Y."/>
            <person name="Zhan W."/>
            <person name="Jiang J."/>
            <person name="Wang Q."/>
            <person name="Zhang B."/>
            <person name="Ji P."/>
            <person name="Sakyi L.B."/>
            <person name="Cui X."/>
            <person name="Yuan T."/>
            <person name="Jiang B."/>
            <person name="Yang W."/>
            <person name="Lam T.T.-Y."/>
            <person name="Chang Q."/>
            <person name="Ding S."/>
            <person name="Wang X."/>
            <person name="Zhu J."/>
            <person name="Ruan X."/>
            <person name="Zhao L."/>
            <person name="Wei J."/>
            <person name="Que T."/>
            <person name="Du C."/>
            <person name="Cheng J."/>
            <person name="Dai P."/>
            <person name="Han X."/>
            <person name="Huang E."/>
            <person name="Gao Y."/>
            <person name="Liu J."/>
            <person name="Shao H."/>
            <person name="Ye R."/>
            <person name="Li L."/>
            <person name="Wei W."/>
            <person name="Wang X."/>
            <person name="Wang C."/>
            <person name="Yang T."/>
            <person name="Huo Q."/>
            <person name="Li W."/>
            <person name="Guo W."/>
            <person name="Chen H."/>
            <person name="Zhou L."/>
            <person name="Ni X."/>
            <person name="Tian J."/>
            <person name="Zhou Y."/>
            <person name="Sheng Y."/>
            <person name="Liu T."/>
            <person name="Pan Y."/>
            <person name="Xia L."/>
            <person name="Li J."/>
            <person name="Zhao F."/>
            <person name="Cao W."/>
        </authorList>
    </citation>
    <scope>NUCLEOTIDE SEQUENCE</scope>
    <source>
        <strain evidence="1">Dsil-2018</strain>
    </source>
</reference>
<organism evidence="1 2">
    <name type="scientific">Dermacentor silvarum</name>
    <name type="common">Tick</name>
    <dbReference type="NCBI Taxonomy" id="543639"/>
    <lineage>
        <taxon>Eukaryota</taxon>
        <taxon>Metazoa</taxon>
        <taxon>Ecdysozoa</taxon>
        <taxon>Arthropoda</taxon>
        <taxon>Chelicerata</taxon>
        <taxon>Arachnida</taxon>
        <taxon>Acari</taxon>
        <taxon>Parasitiformes</taxon>
        <taxon>Ixodida</taxon>
        <taxon>Ixodoidea</taxon>
        <taxon>Ixodidae</taxon>
        <taxon>Rhipicephalinae</taxon>
        <taxon>Dermacentor</taxon>
    </lineage>
</organism>